<evidence type="ECO:0000256" key="3">
    <source>
        <dbReference type="SAM" id="Phobius"/>
    </source>
</evidence>
<dbReference type="AlphaFoldDB" id="A0AAD9LUG3"/>
<keyword evidence="3" id="KW-0812">Transmembrane</keyword>
<protein>
    <recommendedName>
        <fullName evidence="6">MFS maltose permease</fullName>
    </recommendedName>
</protein>
<dbReference type="EMBL" id="MU843168">
    <property type="protein sequence ID" value="KAK2020817.1"/>
    <property type="molecule type" value="Genomic_DNA"/>
</dbReference>
<feature type="coiled-coil region" evidence="1">
    <location>
        <begin position="518"/>
        <end position="545"/>
    </location>
</feature>
<evidence type="ECO:0000256" key="1">
    <source>
        <dbReference type="SAM" id="Coils"/>
    </source>
</evidence>
<sequence>MRQRLALRRVLLQRLSRLQAARRPFTSNHAPLASRGGCRPQLPFLSIPVASSSSSPPRGAPRARYFTTEKRRWLRHEGRMFLRYNASLWGAALCLLGIVFLLNQEALEKEHPTPHEWSLLTRMRVRGARNAARDSQDREVDWVEVLVSCREALRRLEDAGVDGAGLRDLLGDDEPLSIDGAGGAGKDVSAKSENWRRGYYEVLMLLAQASEQLDGWVKDTTRNVVFPPEVVVGPSNPHPRPIPPGAASAPREEDCEAAFEPAENHYLRILTTRGFTPRQRMDAALRYASFLDYKHLPDAAERMYQWALSLATDGDAPPQPRVDPRTYTLLAGDKPSSSPPPSENLLTVLTSIALHKARAGDVNAALPIFISVLRARRALPQAPPPGQEPSSAAAAAADDSLWQGVWALAQPPVYPPPPDDGSRPPAWRHPRELCEEAALNLYIGEILYAAGDAGAGVSGNGNGNGNGNGGGRATNREEGLAWTRDAVDLAEEQLRAIGPSGGDARARHTCRECLGTGLQNWSAMIARLAREEEEAKKAKADAAAAPARSVFGFWSGAETTTTTAAADEGRWAAEEKVVKERVRRTRELLVPAEPPAVGLASLLKA</sequence>
<feature type="transmembrane region" description="Helical" evidence="3">
    <location>
        <begin position="81"/>
        <end position="102"/>
    </location>
</feature>
<keyword evidence="5" id="KW-1185">Reference proteome</keyword>
<organism evidence="4 5">
    <name type="scientific">Colletotrichum zoysiae</name>
    <dbReference type="NCBI Taxonomy" id="1216348"/>
    <lineage>
        <taxon>Eukaryota</taxon>
        <taxon>Fungi</taxon>
        <taxon>Dikarya</taxon>
        <taxon>Ascomycota</taxon>
        <taxon>Pezizomycotina</taxon>
        <taxon>Sordariomycetes</taxon>
        <taxon>Hypocreomycetidae</taxon>
        <taxon>Glomerellales</taxon>
        <taxon>Glomerellaceae</taxon>
        <taxon>Colletotrichum</taxon>
        <taxon>Colletotrichum graminicola species complex</taxon>
    </lineage>
</organism>
<evidence type="ECO:0000313" key="5">
    <source>
        <dbReference type="Proteomes" id="UP001232148"/>
    </source>
</evidence>
<evidence type="ECO:0000313" key="4">
    <source>
        <dbReference type="EMBL" id="KAK2020817.1"/>
    </source>
</evidence>
<comment type="caution">
    <text evidence="4">The sequence shown here is derived from an EMBL/GenBank/DDBJ whole genome shotgun (WGS) entry which is preliminary data.</text>
</comment>
<reference evidence="4" key="1">
    <citation type="submission" date="2021-06" db="EMBL/GenBank/DDBJ databases">
        <title>Comparative genomics, transcriptomics and evolutionary studies reveal genomic signatures of adaptation to plant cell wall in hemibiotrophic fungi.</title>
        <authorList>
            <consortium name="DOE Joint Genome Institute"/>
            <person name="Baroncelli R."/>
            <person name="Diaz J.F."/>
            <person name="Benocci T."/>
            <person name="Peng M."/>
            <person name="Battaglia E."/>
            <person name="Haridas S."/>
            <person name="Andreopoulos W."/>
            <person name="Labutti K."/>
            <person name="Pangilinan J."/>
            <person name="Floch G.L."/>
            <person name="Makela M.R."/>
            <person name="Henrissat B."/>
            <person name="Grigoriev I.V."/>
            <person name="Crouch J.A."/>
            <person name="De Vries R.P."/>
            <person name="Sukno S.A."/>
            <person name="Thon M.R."/>
        </authorList>
    </citation>
    <scope>NUCLEOTIDE SEQUENCE</scope>
    <source>
        <strain evidence="4">MAFF235873</strain>
    </source>
</reference>
<feature type="region of interest" description="Disordered" evidence="2">
    <location>
        <begin position="312"/>
        <end position="343"/>
    </location>
</feature>
<proteinExistence type="predicted"/>
<evidence type="ECO:0000256" key="2">
    <source>
        <dbReference type="SAM" id="MobiDB-lite"/>
    </source>
</evidence>
<dbReference type="Proteomes" id="UP001232148">
    <property type="component" value="Unassembled WGS sequence"/>
</dbReference>
<keyword evidence="3" id="KW-0472">Membrane</keyword>
<evidence type="ECO:0008006" key="6">
    <source>
        <dbReference type="Google" id="ProtNLM"/>
    </source>
</evidence>
<keyword evidence="1" id="KW-0175">Coiled coil</keyword>
<name>A0AAD9LUG3_9PEZI</name>
<keyword evidence="3" id="KW-1133">Transmembrane helix</keyword>
<gene>
    <name evidence="4" type="ORF">LX32DRAFT_576341</name>
</gene>
<accession>A0AAD9LUG3</accession>